<dbReference type="EMBL" id="BGPR01034626">
    <property type="protein sequence ID" value="GBO09090.1"/>
    <property type="molecule type" value="Genomic_DNA"/>
</dbReference>
<gene>
    <name evidence="1" type="ORF">AVEN_80724_1</name>
</gene>
<organism evidence="1 2">
    <name type="scientific">Araneus ventricosus</name>
    <name type="common">Orbweaver spider</name>
    <name type="synonym">Epeira ventricosa</name>
    <dbReference type="NCBI Taxonomy" id="182803"/>
    <lineage>
        <taxon>Eukaryota</taxon>
        <taxon>Metazoa</taxon>
        <taxon>Ecdysozoa</taxon>
        <taxon>Arthropoda</taxon>
        <taxon>Chelicerata</taxon>
        <taxon>Arachnida</taxon>
        <taxon>Araneae</taxon>
        <taxon>Araneomorphae</taxon>
        <taxon>Entelegynae</taxon>
        <taxon>Araneoidea</taxon>
        <taxon>Araneidae</taxon>
        <taxon>Araneus</taxon>
    </lineage>
</organism>
<comment type="caution">
    <text evidence="1">The sequence shown here is derived from an EMBL/GenBank/DDBJ whole genome shotgun (WGS) entry which is preliminary data.</text>
</comment>
<keyword evidence="2" id="KW-1185">Reference proteome</keyword>
<dbReference type="Proteomes" id="UP000499080">
    <property type="component" value="Unassembled WGS sequence"/>
</dbReference>
<protein>
    <submittedName>
        <fullName evidence="1">Uncharacterized protein</fullName>
    </submittedName>
</protein>
<evidence type="ECO:0000313" key="1">
    <source>
        <dbReference type="EMBL" id="GBO09090.1"/>
    </source>
</evidence>
<name>A0A4Y2UBY3_ARAVE</name>
<accession>A0A4Y2UBY3</accession>
<sequence length="96" mass="11429">MKHSRKEFLEELGRERWSVESKLEFRAPDIETRPSGYYESPIQAIRLRGRKVRKKNANSTLRQKDLYRNGKVCYVLLINKCHQAFAEVQLIQEVCF</sequence>
<proteinExistence type="predicted"/>
<evidence type="ECO:0000313" key="2">
    <source>
        <dbReference type="Proteomes" id="UP000499080"/>
    </source>
</evidence>
<reference evidence="1 2" key="1">
    <citation type="journal article" date="2019" name="Sci. Rep.">
        <title>Orb-weaving spider Araneus ventricosus genome elucidates the spidroin gene catalogue.</title>
        <authorList>
            <person name="Kono N."/>
            <person name="Nakamura H."/>
            <person name="Ohtoshi R."/>
            <person name="Moran D.A.P."/>
            <person name="Shinohara A."/>
            <person name="Yoshida Y."/>
            <person name="Fujiwara M."/>
            <person name="Mori M."/>
            <person name="Tomita M."/>
            <person name="Arakawa K."/>
        </authorList>
    </citation>
    <scope>NUCLEOTIDE SEQUENCE [LARGE SCALE GENOMIC DNA]</scope>
</reference>
<dbReference type="AlphaFoldDB" id="A0A4Y2UBY3"/>